<feature type="compositionally biased region" description="Basic residues" evidence="9">
    <location>
        <begin position="66"/>
        <end position="77"/>
    </location>
</feature>
<dbReference type="Proteomes" id="UP001152561">
    <property type="component" value="Unassembled WGS sequence"/>
</dbReference>
<dbReference type="PANTHER" id="PTHR12829">
    <property type="entry name" value="N6-ADENOSINE-METHYLTRANSFERASE"/>
    <property type="match status" value="1"/>
</dbReference>
<accession>A0A9Q1LQE6</accession>
<dbReference type="GO" id="GO:0005524">
    <property type="term" value="F:ATP binding"/>
    <property type="evidence" value="ECO:0007669"/>
    <property type="project" value="UniProtKB-KW"/>
</dbReference>
<name>A0A9Q1LQE6_9SOLA</name>
<comment type="similarity">
    <text evidence="7">Belongs to the MT-A70-like family.</text>
</comment>
<proteinExistence type="inferred from homology"/>
<dbReference type="GO" id="GO:0005634">
    <property type="term" value="C:nucleus"/>
    <property type="evidence" value="ECO:0007669"/>
    <property type="project" value="TreeGrafter"/>
</dbReference>
<feature type="active site" description="Glycyl thioester intermediate" evidence="8">
    <location>
        <position position="630"/>
    </location>
</feature>
<dbReference type="InterPro" id="IPR002052">
    <property type="entry name" value="DNA_methylase_N6_adenine_CS"/>
</dbReference>
<dbReference type="GO" id="GO:0003676">
    <property type="term" value="F:nucleic acid binding"/>
    <property type="evidence" value="ECO:0007669"/>
    <property type="project" value="InterPro"/>
</dbReference>
<evidence type="ECO:0000256" key="4">
    <source>
        <dbReference type="ARBA" id="ARBA00022786"/>
    </source>
</evidence>
<keyword evidence="4" id="KW-0833">Ubl conjugation pathway</keyword>
<evidence type="ECO:0000259" key="10">
    <source>
        <dbReference type="PROSITE" id="PS50127"/>
    </source>
</evidence>
<feature type="region of interest" description="Disordered" evidence="9">
    <location>
        <begin position="50"/>
        <end position="87"/>
    </location>
</feature>
<dbReference type="OrthoDB" id="61116at2759"/>
<feature type="domain" description="UBC core" evidence="10">
    <location>
        <begin position="547"/>
        <end position="692"/>
    </location>
</feature>
<dbReference type="InterPro" id="IPR000608">
    <property type="entry name" value="UBC"/>
</dbReference>
<dbReference type="GO" id="GO:0019788">
    <property type="term" value="F:NEDD8 transferase activity"/>
    <property type="evidence" value="ECO:0007669"/>
    <property type="project" value="UniProtKB-ARBA"/>
</dbReference>
<dbReference type="PANTHER" id="PTHR12829:SF4">
    <property type="entry name" value="N(6)-ADENINE-SPECIFIC METHYLTRANSFERASE METTL4"/>
    <property type="match status" value="1"/>
</dbReference>
<evidence type="ECO:0000313" key="12">
    <source>
        <dbReference type="Proteomes" id="UP001152561"/>
    </source>
</evidence>
<dbReference type="InterPro" id="IPR023313">
    <property type="entry name" value="UBQ-conjugating_AS"/>
</dbReference>
<protein>
    <recommendedName>
        <fullName evidence="10">UBC core domain-containing protein</fullName>
    </recommendedName>
</protein>
<comment type="caution">
    <text evidence="11">The sequence shown here is derived from an EMBL/GenBank/DDBJ whole genome shotgun (WGS) entry which is preliminary data.</text>
</comment>
<dbReference type="PROSITE" id="PS51143">
    <property type="entry name" value="MT_A70"/>
    <property type="match status" value="1"/>
</dbReference>
<dbReference type="PROSITE" id="PS00183">
    <property type="entry name" value="UBC_1"/>
    <property type="match status" value="1"/>
</dbReference>
<dbReference type="InterPro" id="IPR007757">
    <property type="entry name" value="MT-A70-like"/>
</dbReference>
<evidence type="ECO:0000256" key="5">
    <source>
        <dbReference type="ARBA" id="ARBA00022840"/>
    </source>
</evidence>
<evidence type="ECO:0000256" key="7">
    <source>
        <dbReference type="PROSITE-ProRule" id="PRU00489"/>
    </source>
</evidence>
<dbReference type="AlphaFoldDB" id="A0A9Q1LQE6"/>
<dbReference type="GO" id="GO:0032259">
    <property type="term" value="P:methylation"/>
    <property type="evidence" value="ECO:0007669"/>
    <property type="project" value="InterPro"/>
</dbReference>
<dbReference type="SUPFAM" id="SSF54495">
    <property type="entry name" value="UBC-like"/>
    <property type="match status" value="1"/>
</dbReference>
<sequence>MEDNQLPLFMESGIYKLNSNVFFIDPVRILNRSYTRFRVSPSAYYSRFFDSSNSTQSPKASEDSRKRKRKRKQKKKPQSLNEREQIADRRHQKVKPLLLKAHEVLLEATDLLKVLRNLRNDGCAVGECKELSQESSELSFMELGGVWQAPLYEIVLNYQRDDKMFQNGGSTLAQSIEQRVALVFNNLVANEGSCDIEAELFNHKYIIPKRSCFCMSDLRQIDSLIPADSDCGFNLIVIDPPWENGSAHQKLRYPTLPNRYFLSLPVKQLCHTSGALVALWVTNREKLRGFVENDLFPKWGVTYAASFYWLKVKANGMMTGELDLIHHRPYECLLLGYCDGKDTHSRNLTILNLIPDNQVVISVPGDYSRKPPIGDLLLDYVPGSRPARCIELFAREMIAGWSSWGNEPLHFQDSRYFVIQRHGILTILFEVMGSSRGNNLRQKCKGHELCHGPMDSAGFAIVIACRLRVAHFKEVPGCLAISADLVHELFSLINFDKRERIPHRSPLSSFYLLTQAGTMIRLFKVKEKQREEAENANGKPTVKKQSAGELRLHKDISELNLPKTCSISFPNGKDDLMNFEVTIRPDEGYYMSGTFTFSFSISPMYPHEAPKVKCKTKVYHPNIDLEGNVCLNILREDWKPVLNINTIIYGLYHLFTEPNHEDPLNHEAAAVLRDNPKLFESNVRRALHGGYVGQTYFTRCM</sequence>
<dbReference type="CDD" id="cd23794">
    <property type="entry name" value="UBCc_UBE2F_UBE2M"/>
    <property type="match status" value="1"/>
</dbReference>
<reference evidence="12" key="1">
    <citation type="journal article" date="2023" name="Proc. Natl. Acad. Sci. U.S.A.">
        <title>Genomic and structural basis for evolution of tropane alkaloid biosynthesis.</title>
        <authorList>
            <person name="Wanga Y.-J."/>
            <person name="Taina T."/>
            <person name="Yua J.-Y."/>
            <person name="Lia J."/>
            <person name="Xua B."/>
            <person name="Chenc J."/>
            <person name="D'Auriad J.C."/>
            <person name="Huanga J.-P."/>
            <person name="Huanga S.-X."/>
        </authorList>
    </citation>
    <scope>NUCLEOTIDE SEQUENCE [LARGE SCALE GENOMIC DNA]</scope>
    <source>
        <strain evidence="12">cv. KIB-2019</strain>
    </source>
</reference>
<dbReference type="InterPro" id="IPR016135">
    <property type="entry name" value="UBQ-conjugating_enzyme/RWD"/>
</dbReference>
<keyword evidence="12" id="KW-1185">Reference proteome</keyword>
<evidence type="ECO:0000256" key="6">
    <source>
        <dbReference type="ARBA" id="ARBA00058311"/>
    </source>
</evidence>
<evidence type="ECO:0000256" key="1">
    <source>
        <dbReference type="ARBA" id="ARBA00005032"/>
    </source>
</evidence>
<dbReference type="FunFam" id="3.10.110.10:FF:000005">
    <property type="entry name" value="NEDD8-conjugating enzyme Ubc12"/>
    <property type="match status" value="1"/>
</dbReference>
<dbReference type="GO" id="GO:0008168">
    <property type="term" value="F:methyltransferase activity"/>
    <property type="evidence" value="ECO:0007669"/>
    <property type="project" value="InterPro"/>
</dbReference>
<organism evidence="11 12">
    <name type="scientific">Anisodus acutangulus</name>
    <dbReference type="NCBI Taxonomy" id="402998"/>
    <lineage>
        <taxon>Eukaryota</taxon>
        <taxon>Viridiplantae</taxon>
        <taxon>Streptophyta</taxon>
        <taxon>Embryophyta</taxon>
        <taxon>Tracheophyta</taxon>
        <taxon>Spermatophyta</taxon>
        <taxon>Magnoliopsida</taxon>
        <taxon>eudicotyledons</taxon>
        <taxon>Gunneridae</taxon>
        <taxon>Pentapetalae</taxon>
        <taxon>asterids</taxon>
        <taxon>lamiids</taxon>
        <taxon>Solanales</taxon>
        <taxon>Solanaceae</taxon>
        <taxon>Solanoideae</taxon>
        <taxon>Hyoscyameae</taxon>
        <taxon>Anisodus</taxon>
    </lineage>
</organism>
<comment type="function">
    <text evidence="6">Accepts the ubiquitin-like protein NEDD8/RUB1 from the ECR1-AXR1 E1 complex and catalyzes its covalent attachment to other proteins.</text>
</comment>
<evidence type="ECO:0000256" key="3">
    <source>
        <dbReference type="ARBA" id="ARBA00022741"/>
    </source>
</evidence>
<dbReference type="Pfam" id="PF00179">
    <property type="entry name" value="UQ_con"/>
    <property type="match status" value="1"/>
</dbReference>
<gene>
    <name evidence="11" type="ORF">K7X08_001846</name>
</gene>
<evidence type="ECO:0000256" key="2">
    <source>
        <dbReference type="ARBA" id="ARBA00022679"/>
    </source>
</evidence>
<dbReference type="Pfam" id="PF05063">
    <property type="entry name" value="MT-A70"/>
    <property type="match status" value="1"/>
</dbReference>
<evidence type="ECO:0000256" key="9">
    <source>
        <dbReference type="SAM" id="MobiDB-lite"/>
    </source>
</evidence>
<evidence type="ECO:0000313" key="11">
    <source>
        <dbReference type="EMBL" id="KAJ8541030.1"/>
    </source>
</evidence>
<dbReference type="SMART" id="SM00212">
    <property type="entry name" value="UBCc"/>
    <property type="match status" value="1"/>
</dbReference>
<keyword evidence="3" id="KW-0547">Nucleotide-binding</keyword>
<comment type="pathway">
    <text evidence="1">Protein modification; protein neddylation.</text>
</comment>
<keyword evidence="2" id="KW-0808">Transferase</keyword>
<dbReference type="Gene3D" id="3.10.110.10">
    <property type="entry name" value="Ubiquitin Conjugating Enzyme"/>
    <property type="match status" value="1"/>
</dbReference>
<dbReference type="PROSITE" id="PS50127">
    <property type="entry name" value="UBC_2"/>
    <property type="match status" value="1"/>
</dbReference>
<keyword evidence="5" id="KW-0067">ATP-binding</keyword>
<dbReference type="EMBL" id="JAJAGQ010000015">
    <property type="protein sequence ID" value="KAJ8541030.1"/>
    <property type="molecule type" value="Genomic_DNA"/>
</dbReference>
<evidence type="ECO:0000256" key="8">
    <source>
        <dbReference type="PROSITE-ProRule" id="PRU10133"/>
    </source>
</evidence>
<dbReference type="PROSITE" id="PS00092">
    <property type="entry name" value="N6_MTASE"/>
    <property type="match status" value="1"/>
</dbReference>
<feature type="compositionally biased region" description="Polar residues" evidence="9">
    <location>
        <begin position="50"/>
        <end position="59"/>
    </location>
</feature>